<dbReference type="InterPro" id="IPR012902">
    <property type="entry name" value="N_methyl_site"/>
</dbReference>
<proteinExistence type="predicted"/>
<name>A0A433XC32_9BACL</name>
<evidence type="ECO:0000256" key="2">
    <source>
        <dbReference type="ARBA" id="ARBA00023287"/>
    </source>
</evidence>
<feature type="transmembrane region" description="Helical" evidence="3">
    <location>
        <begin position="20"/>
        <end position="39"/>
    </location>
</feature>
<sequence>MEIVVKQQGSKEDGFSLIEVLAAITILSIVALVLSSYFTSSLSYSKKNQNKTIMVNLARNALFYMEKQSFSVLSGYFEDTDSLKCKKKPESPVQDCSEPASLLSADEDVVRGVLSPTVNGIQYSVSIQYQRNLHEDMLHSTDETKKNSAKYLLPVKVTVQGPGDNGSRANETVVEGYITDETIR</sequence>
<dbReference type="GO" id="GO:0030420">
    <property type="term" value="P:establishment of competence for transformation"/>
    <property type="evidence" value="ECO:0007669"/>
    <property type="project" value="UniProtKB-KW"/>
</dbReference>
<evidence type="ECO:0000313" key="5">
    <source>
        <dbReference type="Proteomes" id="UP000272464"/>
    </source>
</evidence>
<comment type="caution">
    <text evidence="4">The sequence shown here is derived from an EMBL/GenBank/DDBJ whole genome shotgun (WGS) entry which is preliminary data.</text>
</comment>
<accession>A0A433XC32</accession>
<keyword evidence="5" id="KW-1185">Reference proteome</keyword>
<comment type="subcellular location">
    <subcellularLocation>
        <location evidence="1">Cell surface</location>
    </subcellularLocation>
</comment>
<organism evidence="4 5">
    <name type="scientific">Paenibacillus zeisoli</name>
    <dbReference type="NCBI Taxonomy" id="2496267"/>
    <lineage>
        <taxon>Bacteria</taxon>
        <taxon>Bacillati</taxon>
        <taxon>Bacillota</taxon>
        <taxon>Bacilli</taxon>
        <taxon>Bacillales</taxon>
        <taxon>Paenibacillaceae</taxon>
        <taxon>Paenibacillus</taxon>
    </lineage>
</organism>
<dbReference type="OrthoDB" id="2456766at2"/>
<keyword evidence="2" id="KW-0178">Competence</keyword>
<dbReference type="EMBL" id="RZNX01000003">
    <property type="protein sequence ID" value="RUT31711.1"/>
    <property type="molecule type" value="Genomic_DNA"/>
</dbReference>
<keyword evidence="3" id="KW-1133">Transmembrane helix</keyword>
<reference evidence="4 5" key="1">
    <citation type="submission" date="2018-12" db="EMBL/GenBank/DDBJ databases">
        <authorList>
            <person name="Sun L."/>
            <person name="Chen Z."/>
        </authorList>
    </citation>
    <scope>NUCLEOTIDE SEQUENCE [LARGE SCALE GENOMIC DNA]</scope>
    <source>
        <strain evidence="4 5">3-5-3</strain>
    </source>
</reference>
<evidence type="ECO:0000256" key="3">
    <source>
        <dbReference type="SAM" id="Phobius"/>
    </source>
</evidence>
<dbReference type="GO" id="GO:0009986">
    <property type="term" value="C:cell surface"/>
    <property type="evidence" value="ECO:0007669"/>
    <property type="project" value="UniProtKB-SubCell"/>
</dbReference>
<dbReference type="Proteomes" id="UP000272464">
    <property type="component" value="Unassembled WGS sequence"/>
</dbReference>
<keyword evidence="3" id="KW-0812">Transmembrane</keyword>
<keyword evidence="3" id="KW-0472">Membrane</keyword>
<evidence type="ECO:0000313" key="4">
    <source>
        <dbReference type="EMBL" id="RUT31711.1"/>
    </source>
</evidence>
<evidence type="ECO:0000256" key="1">
    <source>
        <dbReference type="ARBA" id="ARBA00004241"/>
    </source>
</evidence>
<gene>
    <name evidence="4" type="ORF">EJP77_09990</name>
</gene>
<dbReference type="Pfam" id="PF07963">
    <property type="entry name" value="N_methyl"/>
    <property type="match status" value="1"/>
</dbReference>
<dbReference type="NCBIfam" id="TIGR02532">
    <property type="entry name" value="IV_pilin_GFxxxE"/>
    <property type="match status" value="1"/>
</dbReference>
<dbReference type="AlphaFoldDB" id="A0A433XC32"/>
<protein>
    <submittedName>
        <fullName evidence="4">Type II secretion system protein</fullName>
    </submittedName>
</protein>